<dbReference type="GO" id="GO:0005737">
    <property type="term" value="C:cytoplasm"/>
    <property type="evidence" value="ECO:0007669"/>
    <property type="project" value="TreeGrafter"/>
</dbReference>
<gene>
    <name evidence="5" type="ORF">CCHLO57077_00012515</name>
</gene>
<evidence type="ECO:0000313" key="5">
    <source>
        <dbReference type="EMBL" id="CAI6083505.1"/>
    </source>
</evidence>
<keyword evidence="6" id="KW-1185">Reference proteome</keyword>
<dbReference type="EMBL" id="CABFNP030000751">
    <property type="protein sequence ID" value="CAI6083505.1"/>
    <property type="molecule type" value="Genomic_DNA"/>
</dbReference>
<dbReference type="PROSITE" id="PS50088">
    <property type="entry name" value="ANK_REPEAT"/>
    <property type="match status" value="3"/>
</dbReference>
<feature type="repeat" description="ANK" evidence="3">
    <location>
        <begin position="454"/>
        <end position="486"/>
    </location>
</feature>
<evidence type="ECO:0000256" key="4">
    <source>
        <dbReference type="SAM" id="MobiDB-lite"/>
    </source>
</evidence>
<dbReference type="InterPro" id="IPR002110">
    <property type="entry name" value="Ankyrin_rpt"/>
</dbReference>
<dbReference type="PRINTS" id="PR01415">
    <property type="entry name" value="ANKYRIN"/>
</dbReference>
<protein>
    <recommendedName>
        <fullName evidence="7">Ankyrin repeat protein</fullName>
    </recommendedName>
</protein>
<dbReference type="Pfam" id="PF12796">
    <property type="entry name" value="Ank_2"/>
    <property type="match status" value="3"/>
</dbReference>
<dbReference type="InterPro" id="IPR036770">
    <property type="entry name" value="Ankyrin_rpt-contain_sf"/>
</dbReference>
<evidence type="ECO:0000256" key="1">
    <source>
        <dbReference type="ARBA" id="ARBA00022737"/>
    </source>
</evidence>
<evidence type="ECO:0008006" key="7">
    <source>
        <dbReference type="Google" id="ProtNLM"/>
    </source>
</evidence>
<evidence type="ECO:0000256" key="3">
    <source>
        <dbReference type="PROSITE-ProRule" id="PRU00023"/>
    </source>
</evidence>
<evidence type="ECO:0000313" key="6">
    <source>
        <dbReference type="Proteomes" id="UP001160390"/>
    </source>
</evidence>
<feature type="repeat" description="ANK" evidence="3">
    <location>
        <begin position="411"/>
        <end position="443"/>
    </location>
</feature>
<feature type="repeat" description="ANK" evidence="3">
    <location>
        <begin position="240"/>
        <end position="272"/>
    </location>
</feature>
<sequence>MPPSEALGFKHFRSSFERRLIKLIYAINGKEALEHGEEEQGVILTFDITGNLVIHEGAQLKLSFKSGETKVPVSRTIIGFSDHRSHGSLSLPAANPFDEGSLGGDARLPQPLISVQGLQNAQSELVLTIEDPEARSRFPPSLCPRCVLRVTVTMSKWPNEVEFEVSNNKYMKNGVKLSIPVSQNFPPDNENNLLLWAAAVGDTKLLDTLLRLTKRSVEDITDEAGRSVLLCASLMGRDENERTALSWAIGNGHISTAQRLLRKRANSNLADKDGLTALAWAAKNGQVGSVALLLSLKSDQMPDLRAEGKDGLTPLDRAAAGGHSEVISEFLSPNRKENRGLLHSDIKKSLDLAAQHEHQEAIEILVGAWIFEFDDEQQWLNEALFEAATKGWLKLTECLIENGADIDHSSAGKTPLGITAEEGHTDVVQYLLSKGANLEYATDRQETAAGVATGGDTAIFLAIRKGRGEVVKILLDAGADTERSNAAGETPLHLAGRHPLILSMLLEKSDNGKLATSTQDLYSETDQLFNASAVELNSGHKFSTQPSEISIYKLLSEERYTTLLEDSRDTSFQWYHLPANNVLIHKLYKNSLPSSYRILKPDRWAKRQHHGPTGSPHARFMQPLCDLVPKEVDTNLAPVQGQINADKDVILFMPYLHWDEKKAYIERNTVIENRGKNMNDKWTKEQKLLHQYVYDGRNHPLHLMHTRRTLDQFYYHSLKSTEKRDGDQAVSRYQAANFPNDPKIMAVADQLWLWVLVGPSKRAQAVISCFPSRQTSELRTDISLDPNGKTDILHKIKLYLLQEPQAVKNPYDLVGVIVSKCSGAFLDSSNPPRGLQFAEVYESSISNIMNEEAELFDDFNATSGWRSTVTTTTREMLERLSELLSEAPLDKYHTRNVIETLRKYYDFTEAQHTAMDMDKDINTMINYPRPEFAEKARRLILNLISSNALDITREIGLLRQIEDIQDELNIISMVFENQRVVLEKMERISRSMQPPTLESASQVFEVSNDLASTDLNEQIHETKSLRKDSDSDLYDAPEHTEARLNPNMKKAEDGTHKGHVQRPSAQSNINIHSDRGMINIVNNNINDMDIYNGDIWGAGTVHQIPAFRCAWSCNALKM</sequence>
<dbReference type="SMART" id="SM00248">
    <property type="entry name" value="ANK"/>
    <property type="match status" value="8"/>
</dbReference>
<feature type="region of interest" description="Disordered" evidence="4">
    <location>
        <begin position="1040"/>
        <end position="1068"/>
    </location>
</feature>
<dbReference type="SUPFAM" id="SSF48403">
    <property type="entry name" value="Ankyrin repeat"/>
    <property type="match status" value="1"/>
</dbReference>
<dbReference type="PROSITE" id="PS50297">
    <property type="entry name" value="ANK_REP_REGION"/>
    <property type="match status" value="2"/>
</dbReference>
<name>A0AA35PZP3_9HYPO</name>
<dbReference type="AlphaFoldDB" id="A0AA35PZP3"/>
<reference evidence="5" key="1">
    <citation type="submission" date="2023-01" db="EMBL/GenBank/DDBJ databases">
        <authorList>
            <person name="Piombo E."/>
        </authorList>
    </citation>
    <scope>NUCLEOTIDE SEQUENCE</scope>
</reference>
<dbReference type="PANTHER" id="PTHR24198:SF165">
    <property type="entry name" value="ANKYRIN REPEAT-CONTAINING PROTEIN-RELATED"/>
    <property type="match status" value="1"/>
</dbReference>
<proteinExistence type="predicted"/>
<dbReference type="PANTHER" id="PTHR24198">
    <property type="entry name" value="ANKYRIN REPEAT AND PROTEIN KINASE DOMAIN-CONTAINING PROTEIN"/>
    <property type="match status" value="1"/>
</dbReference>
<evidence type="ECO:0000256" key="2">
    <source>
        <dbReference type="ARBA" id="ARBA00023043"/>
    </source>
</evidence>
<keyword evidence="2 3" id="KW-0040">ANK repeat</keyword>
<organism evidence="5 6">
    <name type="scientific">Clonostachys chloroleuca</name>
    <dbReference type="NCBI Taxonomy" id="1926264"/>
    <lineage>
        <taxon>Eukaryota</taxon>
        <taxon>Fungi</taxon>
        <taxon>Dikarya</taxon>
        <taxon>Ascomycota</taxon>
        <taxon>Pezizomycotina</taxon>
        <taxon>Sordariomycetes</taxon>
        <taxon>Hypocreomycetidae</taxon>
        <taxon>Hypocreales</taxon>
        <taxon>Bionectriaceae</taxon>
        <taxon>Clonostachys</taxon>
    </lineage>
</organism>
<dbReference type="Gene3D" id="1.25.40.20">
    <property type="entry name" value="Ankyrin repeat-containing domain"/>
    <property type="match status" value="3"/>
</dbReference>
<comment type="caution">
    <text evidence="5">The sequence shown here is derived from an EMBL/GenBank/DDBJ whole genome shotgun (WGS) entry which is preliminary data.</text>
</comment>
<keyword evidence="1" id="KW-0677">Repeat</keyword>
<dbReference type="Proteomes" id="UP001160390">
    <property type="component" value="Unassembled WGS sequence"/>
</dbReference>
<accession>A0AA35PZP3</accession>